<evidence type="ECO:0000313" key="2">
    <source>
        <dbReference type="EMBL" id="KAF7842842.1"/>
    </source>
</evidence>
<feature type="region of interest" description="Disordered" evidence="1">
    <location>
        <begin position="218"/>
        <end position="245"/>
    </location>
</feature>
<dbReference type="AlphaFoldDB" id="A0A834XEJ7"/>
<dbReference type="Gene3D" id="1.10.340.30">
    <property type="entry name" value="Hypothetical protein, domain 2"/>
    <property type="match status" value="1"/>
</dbReference>
<dbReference type="InterPro" id="IPR052054">
    <property type="entry name" value="Oxidative_DNA_repair_enzyme"/>
</dbReference>
<sequence length="396" mass="44459">MELPLGIAAETFRLEKAVCSHGLFMMAPNYWDPLSKTLTRPLRLSLAIDDRSSSSSSDSVIVSISQLAERPGSLNVRVHGVHSISSQQEHALLGQVSRMLRLSETEEKAVREFRSMSSYGDCGRVFRSPTLFEDMIKCILLCNCQWSRTLSMAQALCELQLELQKGSSHSSLVEGGVTIISGSPKVETKNFIPNTPARKESRKKKRASHFSTKVEKKLEFEDGGNSQEDHVHNPTRLNSNSTLSSIDTDEKNACQECKSCKKPEYFAFMDIGNFPSPEELANLDERFLAKRCNLGYRASRILKLAQAIVDGRIQLTQLEELSKDANLSNYNQLADHLKEIEGFGPFTCANVLMSELWEFYETRFGKMNEMACSDYKLITASNMRSKGSGRKRKQIS</sequence>
<proteinExistence type="predicted"/>
<dbReference type="PANTHER" id="PTHR10242:SF4">
    <property type="entry name" value="OS07G0657600 PROTEIN"/>
    <property type="match status" value="1"/>
</dbReference>
<dbReference type="GO" id="GO:0034039">
    <property type="term" value="F:8-oxo-7,8-dihydroguanine DNA N-glycosylase activity"/>
    <property type="evidence" value="ECO:0007669"/>
    <property type="project" value="TreeGrafter"/>
</dbReference>
<gene>
    <name evidence="2" type="ORF">G2W53_005140</name>
</gene>
<dbReference type="InterPro" id="IPR011257">
    <property type="entry name" value="DNA_glycosylase"/>
</dbReference>
<evidence type="ECO:0008006" key="4">
    <source>
        <dbReference type="Google" id="ProtNLM"/>
    </source>
</evidence>
<reference evidence="2" key="1">
    <citation type="submission" date="2020-09" db="EMBL/GenBank/DDBJ databases">
        <title>Genome-Enabled Discovery of Anthraquinone Biosynthesis in Senna tora.</title>
        <authorList>
            <person name="Kang S.-H."/>
            <person name="Pandey R.P."/>
            <person name="Lee C.-M."/>
            <person name="Sim J.-S."/>
            <person name="Jeong J.-T."/>
            <person name="Choi B.-S."/>
            <person name="Jung M."/>
            <person name="Ginzburg D."/>
            <person name="Zhao K."/>
            <person name="Won S.Y."/>
            <person name="Oh T.-J."/>
            <person name="Yu Y."/>
            <person name="Kim N.-H."/>
            <person name="Lee O.R."/>
            <person name="Lee T.-H."/>
            <person name="Bashyal P."/>
            <person name="Kim T.-S."/>
            <person name="Lee W.-H."/>
            <person name="Kawkins C."/>
            <person name="Kim C.-K."/>
            <person name="Kim J.S."/>
            <person name="Ahn B.O."/>
            <person name="Rhee S.Y."/>
            <person name="Sohng J.K."/>
        </authorList>
    </citation>
    <scope>NUCLEOTIDE SEQUENCE</scope>
    <source>
        <tissue evidence="2">Leaf</tissue>
    </source>
</reference>
<dbReference type="EMBL" id="JAAIUW010000002">
    <property type="protein sequence ID" value="KAF7842842.1"/>
    <property type="molecule type" value="Genomic_DNA"/>
</dbReference>
<organism evidence="2 3">
    <name type="scientific">Senna tora</name>
    <dbReference type="NCBI Taxonomy" id="362788"/>
    <lineage>
        <taxon>Eukaryota</taxon>
        <taxon>Viridiplantae</taxon>
        <taxon>Streptophyta</taxon>
        <taxon>Embryophyta</taxon>
        <taxon>Tracheophyta</taxon>
        <taxon>Spermatophyta</taxon>
        <taxon>Magnoliopsida</taxon>
        <taxon>eudicotyledons</taxon>
        <taxon>Gunneridae</taxon>
        <taxon>Pentapetalae</taxon>
        <taxon>rosids</taxon>
        <taxon>fabids</taxon>
        <taxon>Fabales</taxon>
        <taxon>Fabaceae</taxon>
        <taxon>Caesalpinioideae</taxon>
        <taxon>Cassia clade</taxon>
        <taxon>Senna</taxon>
    </lineage>
</organism>
<dbReference type="PANTHER" id="PTHR10242">
    <property type="entry name" value="8-OXOGUANINE DNA GLYCOSYLASE"/>
    <property type="match status" value="1"/>
</dbReference>
<evidence type="ECO:0000256" key="1">
    <source>
        <dbReference type="SAM" id="MobiDB-lite"/>
    </source>
</evidence>
<keyword evidence="3" id="KW-1185">Reference proteome</keyword>
<dbReference type="GO" id="GO:0006285">
    <property type="term" value="P:base-excision repair, AP site formation"/>
    <property type="evidence" value="ECO:0007669"/>
    <property type="project" value="TreeGrafter"/>
</dbReference>
<dbReference type="Proteomes" id="UP000634136">
    <property type="component" value="Unassembled WGS sequence"/>
</dbReference>
<dbReference type="SUPFAM" id="SSF48150">
    <property type="entry name" value="DNA-glycosylase"/>
    <property type="match status" value="1"/>
</dbReference>
<feature type="compositionally biased region" description="Polar residues" evidence="1">
    <location>
        <begin position="235"/>
        <end position="245"/>
    </location>
</feature>
<name>A0A834XEJ7_9FABA</name>
<comment type="caution">
    <text evidence="2">The sequence shown here is derived from an EMBL/GenBank/DDBJ whole genome shotgun (WGS) entry which is preliminary data.</text>
</comment>
<accession>A0A834XEJ7</accession>
<dbReference type="OrthoDB" id="4951845at2759"/>
<evidence type="ECO:0000313" key="3">
    <source>
        <dbReference type="Proteomes" id="UP000634136"/>
    </source>
</evidence>
<protein>
    <recommendedName>
        <fullName evidence="4">HhH-GPD domain-containing protein</fullName>
    </recommendedName>
</protein>
<dbReference type="GO" id="GO:0005634">
    <property type="term" value="C:nucleus"/>
    <property type="evidence" value="ECO:0007669"/>
    <property type="project" value="TreeGrafter"/>
</dbReference>